<dbReference type="OrthoDB" id="4177236at2759"/>
<dbReference type="InterPro" id="IPR002575">
    <property type="entry name" value="Aminoglycoside_PTrfase"/>
</dbReference>
<protein>
    <submittedName>
        <fullName evidence="2">Kinase-like protein</fullName>
    </submittedName>
</protein>
<keyword evidence="2" id="KW-0418">Kinase</keyword>
<dbReference type="CDD" id="cd05120">
    <property type="entry name" value="APH_ChoK_like"/>
    <property type="match status" value="1"/>
</dbReference>
<dbReference type="PANTHER" id="PTHR21310">
    <property type="entry name" value="AMINOGLYCOSIDE PHOSPHOTRANSFERASE-RELATED-RELATED"/>
    <property type="match status" value="1"/>
</dbReference>
<dbReference type="GO" id="GO:0016301">
    <property type="term" value="F:kinase activity"/>
    <property type="evidence" value="ECO:0007669"/>
    <property type="project" value="UniProtKB-KW"/>
</dbReference>
<organism evidence="2 3">
    <name type="scientific">Lophium mytilinum</name>
    <dbReference type="NCBI Taxonomy" id="390894"/>
    <lineage>
        <taxon>Eukaryota</taxon>
        <taxon>Fungi</taxon>
        <taxon>Dikarya</taxon>
        <taxon>Ascomycota</taxon>
        <taxon>Pezizomycotina</taxon>
        <taxon>Dothideomycetes</taxon>
        <taxon>Pleosporomycetidae</taxon>
        <taxon>Mytilinidiales</taxon>
        <taxon>Mytilinidiaceae</taxon>
        <taxon>Lophium</taxon>
    </lineage>
</organism>
<sequence>MTSCNLPYFADEASLPAPLPTVQEIDSATETIQNTSGRKIAVVGDHFIVKYGVHVDLLEGETTLFLGKSTNVPVPRIYALFQSPDKRCSYIIMERIRGSTLDVEWPNIDQARKEAICSKLHAILEEMRKLESPGGYCSVGGRGLPDSLFWTMDPSDPFRGPFDTESDMNEAMIAKYVADGLSQHKANFYSRTFKEVFQNHKPVFAHADLQRKNIIVRFLPTATGVEQQRDIEHLDLVIIDWEYAGWYPSYWEYARAMWACGRWQDDWNYWVDQMLDPFRNEFAWVEMLLKEMWS</sequence>
<dbReference type="PANTHER" id="PTHR21310:SF48">
    <property type="entry name" value="AMINOGLYCOSIDE PHOSPHOTRANSFERASE DOMAIN-CONTAINING PROTEIN"/>
    <property type="match status" value="1"/>
</dbReference>
<keyword evidence="2" id="KW-0808">Transferase</keyword>
<dbReference type="InterPro" id="IPR051678">
    <property type="entry name" value="AGP_Transferase"/>
</dbReference>
<name>A0A6A6QT98_9PEZI</name>
<feature type="domain" description="Aminoglycoside phosphotransferase" evidence="1">
    <location>
        <begin position="72"/>
        <end position="266"/>
    </location>
</feature>
<accession>A0A6A6QT98</accession>
<dbReference type="AlphaFoldDB" id="A0A6A6QT98"/>
<evidence type="ECO:0000313" key="2">
    <source>
        <dbReference type="EMBL" id="KAF2495635.1"/>
    </source>
</evidence>
<evidence type="ECO:0000259" key="1">
    <source>
        <dbReference type="Pfam" id="PF01636"/>
    </source>
</evidence>
<gene>
    <name evidence="2" type="ORF">BU16DRAFT_487251</name>
</gene>
<dbReference type="SUPFAM" id="SSF56112">
    <property type="entry name" value="Protein kinase-like (PK-like)"/>
    <property type="match status" value="1"/>
</dbReference>
<evidence type="ECO:0000313" key="3">
    <source>
        <dbReference type="Proteomes" id="UP000799750"/>
    </source>
</evidence>
<proteinExistence type="predicted"/>
<dbReference type="EMBL" id="MU004189">
    <property type="protein sequence ID" value="KAF2495635.1"/>
    <property type="molecule type" value="Genomic_DNA"/>
</dbReference>
<keyword evidence="3" id="KW-1185">Reference proteome</keyword>
<dbReference type="Gene3D" id="3.90.1200.10">
    <property type="match status" value="1"/>
</dbReference>
<reference evidence="2" key="1">
    <citation type="journal article" date="2020" name="Stud. Mycol.">
        <title>101 Dothideomycetes genomes: a test case for predicting lifestyles and emergence of pathogens.</title>
        <authorList>
            <person name="Haridas S."/>
            <person name="Albert R."/>
            <person name="Binder M."/>
            <person name="Bloem J."/>
            <person name="Labutti K."/>
            <person name="Salamov A."/>
            <person name="Andreopoulos B."/>
            <person name="Baker S."/>
            <person name="Barry K."/>
            <person name="Bills G."/>
            <person name="Bluhm B."/>
            <person name="Cannon C."/>
            <person name="Castanera R."/>
            <person name="Culley D."/>
            <person name="Daum C."/>
            <person name="Ezra D."/>
            <person name="Gonzalez J."/>
            <person name="Henrissat B."/>
            <person name="Kuo A."/>
            <person name="Liang C."/>
            <person name="Lipzen A."/>
            <person name="Lutzoni F."/>
            <person name="Magnuson J."/>
            <person name="Mondo S."/>
            <person name="Nolan M."/>
            <person name="Ohm R."/>
            <person name="Pangilinan J."/>
            <person name="Park H.-J."/>
            <person name="Ramirez L."/>
            <person name="Alfaro M."/>
            <person name="Sun H."/>
            <person name="Tritt A."/>
            <person name="Yoshinaga Y."/>
            <person name="Zwiers L.-H."/>
            <person name="Turgeon B."/>
            <person name="Goodwin S."/>
            <person name="Spatafora J."/>
            <person name="Crous P."/>
            <person name="Grigoriev I."/>
        </authorList>
    </citation>
    <scope>NUCLEOTIDE SEQUENCE</scope>
    <source>
        <strain evidence="2">CBS 269.34</strain>
    </source>
</reference>
<dbReference type="InterPro" id="IPR011009">
    <property type="entry name" value="Kinase-like_dom_sf"/>
</dbReference>
<dbReference type="Pfam" id="PF01636">
    <property type="entry name" value="APH"/>
    <property type="match status" value="1"/>
</dbReference>
<dbReference type="Proteomes" id="UP000799750">
    <property type="component" value="Unassembled WGS sequence"/>
</dbReference>